<sequence length="240" mass="27172">MFYEFDRHFDIADYNGAGLLRSDSILKIFQEAAIFHSTSVGFPTESYMGSGSIWMHNKNLFKADRLPDFRQKLKVKTWSRGIDKFKGYRNYEIYADGEKCITGSSIWIYLNIEKRRPVRPAEDIVASYESEDVPVFGDRIKNLNFTEPPFNGDEKNITVRPADFDVNGHVSNVTYGQFLDTVLVADGVDISGKFVSLAYLHEIKPEVKDVSVRCAKVDGKYLIGVYSGDVCNCIGEVSDE</sequence>
<dbReference type="eggNOG" id="COG3884">
    <property type="taxonomic scope" value="Bacteria"/>
</dbReference>
<accession>D4H1K9</accession>
<keyword evidence="11" id="KW-1185">Reference proteome</keyword>
<evidence type="ECO:0000259" key="9">
    <source>
        <dbReference type="Pfam" id="PF20791"/>
    </source>
</evidence>
<dbReference type="GO" id="GO:0016297">
    <property type="term" value="F:fatty acyl-[ACP] hydrolase activity"/>
    <property type="evidence" value="ECO:0007669"/>
    <property type="project" value="InterPro"/>
</dbReference>
<dbReference type="GO" id="GO:0000036">
    <property type="term" value="F:acyl carrier activity"/>
    <property type="evidence" value="ECO:0007669"/>
    <property type="project" value="TreeGrafter"/>
</dbReference>
<reference evidence="10 11" key="1">
    <citation type="journal article" date="2010" name="Stand. Genomic Sci.">
        <title>Complete genome sequence of Denitrovibrio acetiphilus type strain (N2460).</title>
        <authorList>
            <person name="Kiss H."/>
            <person name="Lang E."/>
            <person name="Lapidus A."/>
            <person name="Copeland A."/>
            <person name="Nolan M."/>
            <person name="Glavina Del Rio T."/>
            <person name="Chen F."/>
            <person name="Lucas S."/>
            <person name="Tice H."/>
            <person name="Cheng J.F."/>
            <person name="Han C."/>
            <person name="Goodwin L."/>
            <person name="Pitluck S."/>
            <person name="Liolios K."/>
            <person name="Pati A."/>
            <person name="Ivanova N."/>
            <person name="Mavromatis K."/>
            <person name="Chen A."/>
            <person name="Palaniappan K."/>
            <person name="Land M."/>
            <person name="Hauser L."/>
            <person name="Chang Y.J."/>
            <person name="Jeffries C.D."/>
            <person name="Detter J.C."/>
            <person name="Brettin T."/>
            <person name="Spring S."/>
            <person name="Rohde M."/>
            <person name="Goker M."/>
            <person name="Woyke T."/>
            <person name="Bristow J."/>
            <person name="Eisen J.A."/>
            <person name="Markowitz V."/>
            <person name="Hugenholtz P."/>
            <person name="Kyrpides N.C."/>
            <person name="Klenk H.P."/>
        </authorList>
    </citation>
    <scope>NUCLEOTIDE SEQUENCE [LARGE SCALE GENOMIC DNA]</scope>
    <source>
        <strain evidence="11">DSM 12809 / NBRC 114555 / N2460</strain>
    </source>
</reference>
<dbReference type="OrthoDB" id="9801517at2"/>
<evidence type="ECO:0000313" key="10">
    <source>
        <dbReference type="EMBL" id="ADD68769.1"/>
    </source>
</evidence>
<dbReference type="SUPFAM" id="SSF54637">
    <property type="entry name" value="Thioesterase/thiol ester dehydrase-isomerase"/>
    <property type="match status" value="2"/>
</dbReference>
<dbReference type="PANTHER" id="PTHR31727:SF6">
    <property type="entry name" value="OLEOYL-ACYL CARRIER PROTEIN THIOESTERASE 1, CHLOROPLASTIC"/>
    <property type="match status" value="1"/>
</dbReference>
<dbReference type="STRING" id="522772.Dacet_2006"/>
<keyword evidence="4" id="KW-0276">Fatty acid metabolism</keyword>
<dbReference type="Gene3D" id="3.10.129.10">
    <property type="entry name" value="Hotdog Thioesterase"/>
    <property type="match status" value="1"/>
</dbReference>
<evidence type="ECO:0000313" key="11">
    <source>
        <dbReference type="Proteomes" id="UP000002012"/>
    </source>
</evidence>
<dbReference type="InterPro" id="IPR045023">
    <property type="entry name" value="FATA/B"/>
</dbReference>
<dbReference type="Pfam" id="PF01643">
    <property type="entry name" value="Acyl-ACP_TE"/>
    <property type="match status" value="1"/>
</dbReference>
<evidence type="ECO:0000256" key="3">
    <source>
        <dbReference type="ARBA" id="ARBA00022801"/>
    </source>
</evidence>
<dbReference type="InterPro" id="IPR049427">
    <property type="entry name" value="Acyl-ACP_TE_C"/>
</dbReference>
<dbReference type="RefSeq" id="WP_013011273.1">
    <property type="nucleotide sequence ID" value="NC_013943.1"/>
</dbReference>
<dbReference type="InterPro" id="IPR029069">
    <property type="entry name" value="HotDog_dom_sf"/>
</dbReference>
<dbReference type="PANTHER" id="PTHR31727">
    <property type="entry name" value="OLEOYL-ACYL CARRIER PROTEIN THIOESTERASE 1, CHLOROPLASTIC"/>
    <property type="match status" value="1"/>
</dbReference>
<keyword evidence="3" id="KW-0378">Hydrolase</keyword>
<feature type="domain" description="Acyl-ACP thioesterase-like C-terminal" evidence="9">
    <location>
        <begin position="153"/>
        <end position="186"/>
    </location>
</feature>
<proteinExistence type="inferred from homology"/>
<keyword evidence="7" id="KW-0275">Fatty acid biosynthesis</keyword>
<evidence type="ECO:0000256" key="2">
    <source>
        <dbReference type="ARBA" id="ARBA00022516"/>
    </source>
</evidence>
<evidence type="ECO:0000256" key="4">
    <source>
        <dbReference type="ARBA" id="ARBA00022832"/>
    </source>
</evidence>
<keyword evidence="5" id="KW-0809">Transit peptide</keyword>
<dbReference type="Proteomes" id="UP000002012">
    <property type="component" value="Chromosome"/>
</dbReference>
<organism evidence="10 11">
    <name type="scientific">Denitrovibrio acetiphilus (strain DSM 12809 / NBRC 114555 / N2460)</name>
    <dbReference type="NCBI Taxonomy" id="522772"/>
    <lineage>
        <taxon>Bacteria</taxon>
        <taxon>Pseudomonadati</taxon>
        <taxon>Deferribacterota</taxon>
        <taxon>Deferribacteres</taxon>
        <taxon>Deferribacterales</taxon>
        <taxon>Geovibrionaceae</taxon>
        <taxon>Denitrovibrio</taxon>
    </lineage>
</organism>
<feature type="domain" description="Acyl-ACP thioesterase N-terminal hotdog" evidence="8">
    <location>
        <begin position="5"/>
        <end position="128"/>
    </location>
</feature>
<dbReference type="EMBL" id="CP001968">
    <property type="protein sequence ID" value="ADD68769.1"/>
    <property type="molecule type" value="Genomic_DNA"/>
</dbReference>
<comment type="similarity">
    <text evidence="1">Belongs to the acyl-ACP thioesterase family.</text>
</comment>
<evidence type="ECO:0000259" key="8">
    <source>
        <dbReference type="Pfam" id="PF01643"/>
    </source>
</evidence>
<dbReference type="AlphaFoldDB" id="D4H1K9"/>
<dbReference type="HOGENOM" id="CLU_045466_2_2_0"/>
<name>D4H1K9_DENA2</name>
<protein>
    <submittedName>
        <fullName evidence="10">Acyl-ACP thioesterase</fullName>
    </submittedName>
</protein>
<evidence type="ECO:0000256" key="1">
    <source>
        <dbReference type="ARBA" id="ARBA00006500"/>
    </source>
</evidence>
<dbReference type="InterPro" id="IPR002864">
    <property type="entry name" value="Acyl-ACP_thioesterase_NHD"/>
</dbReference>
<evidence type="ECO:0000256" key="5">
    <source>
        <dbReference type="ARBA" id="ARBA00022946"/>
    </source>
</evidence>
<dbReference type="PaxDb" id="522772-Dacet_2006"/>
<keyword evidence="2" id="KW-0444">Lipid biosynthesis</keyword>
<keyword evidence="6" id="KW-0443">Lipid metabolism</keyword>
<evidence type="ECO:0000256" key="7">
    <source>
        <dbReference type="ARBA" id="ARBA00023160"/>
    </source>
</evidence>
<evidence type="ECO:0000256" key="6">
    <source>
        <dbReference type="ARBA" id="ARBA00023098"/>
    </source>
</evidence>
<dbReference type="InParanoid" id="D4H1K9"/>
<dbReference type="Pfam" id="PF20791">
    <property type="entry name" value="Acyl-ACP_TE_C"/>
    <property type="match status" value="1"/>
</dbReference>
<gene>
    <name evidence="10" type="ordered locus">Dacet_2006</name>
</gene>
<dbReference type="KEGG" id="dap:Dacet_2006"/>